<protein>
    <submittedName>
        <fullName evidence="1">Uncharacterized protein</fullName>
    </submittedName>
</protein>
<accession>A0A836Z5S7</accession>
<reference evidence="1 2" key="1">
    <citation type="submission" date="2014-03" db="EMBL/GenBank/DDBJ databases">
        <title>The genomes of two eusocial bee gut symbionts.</title>
        <authorList>
            <person name="Kwong W.K."/>
            <person name="Engel P."/>
            <person name="Koch H."/>
            <person name="Moran N.A."/>
        </authorList>
    </citation>
    <scope>NUCLEOTIDE SEQUENCE [LARGE SCALE GENOMIC DNA]</scope>
    <source>
        <strain evidence="2">wkB29</strain>
    </source>
</reference>
<dbReference type="AlphaFoldDB" id="A0A836Z5S7"/>
<gene>
    <name evidence="1" type="ORF">SALWKB29_0398</name>
</gene>
<evidence type="ECO:0000313" key="2">
    <source>
        <dbReference type="Proteomes" id="UP000027170"/>
    </source>
</evidence>
<proteinExistence type="predicted"/>
<evidence type="ECO:0000313" key="1">
    <source>
        <dbReference type="EMBL" id="KDN15294.1"/>
    </source>
</evidence>
<dbReference type="Proteomes" id="UP000027170">
    <property type="component" value="Unassembled WGS sequence"/>
</dbReference>
<sequence length="39" mass="4193">MLICGFYVLRLVLLAKRSGIYDVSGLVASLSSSKFISGK</sequence>
<organism evidence="1 2">
    <name type="scientific">Snodgrassella communis</name>
    <dbReference type="NCBI Taxonomy" id="2946699"/>
    <lineage>
        <taxon>Bacteria</taxon>
        <taxon>Pseudomonadati</taxon>
        <taxon>Pseudomonadota</taxon>
        <taxon>Betaproteobacteria</taxon>
        <taxon>Neisseriales</taxon>
        <taxon>Neisseriaceae</taxon>
        <taxon>Snodgrassella</taxon>
    </lineage>
</organism>
<comment type="caution">
    <text evidence="1">The sequence shown here is derived from an EMBL/GenBank/DDBJ whole genome shotgun (WGS) entry which is preliminary data.</text>
</comment>
<name>A0A836Z5S7_9NEIS</name>
<keyword evidence="2" id="KW-1185">Reference proteome</keyword>
<dbReference type="EMBL" id="JFZV01000002">
    <property type="protein sequence ID" value="KDN15294.1"/>
    <property type="molecule type" value="Genomic_DNA"/>
</dbReference>